<reference evidence="3" key="1">
    <citation type="submission" date="2012-12" db="EMBL/GenBank/DDBJ databases">
        <authorList>
            <person name="Hellsten U."/>
            <person name="Grimwood J."/>
            <person name="Chapman J.A."/>
            <person name="Shapiro H."/>
            <person name="Aerts A."/>
            <person name="Otillar R.P."/>
            <person name="Terry A.Y."/>
            <person name="Boore J.L."/>
            <person name="Simakov O."/>
            <person name="Marletaz F."/>
            <person name="Cho S.-J."/>
            <person name="Edsinger-Gonzales E."/>
            <person name="Havlak P."/>
            <person name="Kuo D.-H."/>
            <person name="Larsson T."/>
            <person name="Lv J."/>
            <person name="Arendt D."/>
            <person name="Savage R."/>
            <person name="Osoegawa K."/>
            <person name="de Jong P."/>
            <person name="Lindberg D.R."/>
            <person name="Seaver E.C."/>
            <person name="Weisblat D.A."/>
            <person name="Putnam N.H."/>
            <person name="Grigoriev I.V."/>
            <person name="Rokhsar D.S."/>
        </authorList>
    </citation>
    <scope>NUCLEOTIDE SEQUENCE</scope>
    <source>
        <strain evidence="3">I ESC-2004</strain>
    </source>
</reference>
<organism evidence="1">
    <name type="scientific">Capitella teleta</name>
    <name type="common">Polychaete worm</name>
    <dbReference type="NCBI Taxonomy" id="283909"/>
    <lineage>
        <taxon>Eukaryota</taxon>
        <taxon>Metazoa</taxon>
        <taxon>Spiralia</taxon>
        <taxon>Lophotrochozoa</taxon>
        <taxon>Annelida</taxon>
        <taxon>Polychaeta</taxon>
        <taxon>Sedentaria</taxon>
        <taxon>Scolecida</taxon>
        <taxon>Capitellidae</taxon>
        <taxon>Capitella</taxon>
    </lineage>
</organism>
<dbReference type="Proteomes" id="UP000014760">
    <property type="component" value="Unassembled WGS sequence"/>
</dbReference>
<dbReference type="EMBL" id="AMQN01008818">
    <property type="status" value="NOT_ANNOTATED_CDS"/>
    <property type="molecule type" value="Genomic_DNA"/>
</dbReference>
<dbReference type="OrthoDB" id="7476844at2759"/>
<dbReference type="EMBL" id="KB304051">
    <property type="protein sequence ID" value="ELU02432.1"/>
    <property type="molecule type" value="Genomic_DNA"/>
</dbReference>
<sequence>MVAKHIYNGCQILVVNSSFVGQARPRMAVTSLYDERDVKPFASLQMFSLMEWSIPHSPVSRSGSRRSVPFWSTHVRPLKDSALFWHAIWKSCDSPATGAVANIRRSTRAKYHRAIRYFKQNDQLARFTRMGEYFVNQGRDDFWTEVQKMRGNNSATPTIVDDCLSEDDIALCFREKYNTLYNSVGYVPEEMARLRQEIEANACRHEGEMCPSHVLSVRDVTIAGFTIDHNS</sequence>
<gene>
    <name evidence="1" type="ORF">CAPTEDRAFT_198027</name>
</gene>
<evidence type="ECO:0000313" key="3">
    <source>
        <dbReference type="Proteomes" id="UP000014760"/>
    </source>
</evidence>
<name>R7UGQ4_CAPTE</name>
<keyword evidence="3" id="KW-1185">Reference proteome</keyword>
<dbReference type="EnsemblMetazoa" id="CapteT198027">
    <property type="protein sequence ID" value="CapteP198027"/>
    <property type="gene ID" value="CapteG198027"/>
</dbReference>
<evidence type="ECO:0000313" key="1">
    <source>
        <dbReference type="EMBL" id="ELU02432.1"/>
    </source>
</evidence>
<reference evidence="2" key="3">
    <citation type="submission" date="2015-06" db="UniProtKB">
        <authorList>
            <consortium name="EnsemblMetazoa"/>
        </authorList>
    </citation>
    <scope>IDENTIFICATION</scope>
</reference>
<dbReference type="EMBL" id="AMQN01008817">
    <property type="status" value="NOT_ANNOTATED_CDS"/>
    <property type="molecule type" value="Genomic_DNA"/>
</dbReference>
<accession>R7UGQ4</accession>
<protein>
    <submittedName>
        <fullName evidence="1 2">Uncharacterized protein</fullName>
    </submittedName>
</protein>
<reference evidence="1 3" key="2">
    <citation type="journal article" date="2013" name="Nature">
        <title>Insights into bilaterian evolution from three spiralian genomes.</title>
        <authorList>
            <person name="Simakov O."/>
            <person name="Marletaz F."/>
            <person name="Cho S.J."/>
            <person name="Edsinger-Gonzales E."/>
            <person name="Havlak P."/>
            <person name="Hellsten U."/>
            <person name="Kuo D.H."/>
            <person name="Larsson T."/>
            <person name="Lv J."/>
            <person name="Arendt D."/>
            <person name="Savage R."/>
            <person name="Osoegawa K."/>
            <person name="de Jong P."/>
            <person name="Grimwood J."/>
            <person name="Chapman J.A."/>
            <person name="Shapiro H."/>
            <person name="Aerts A."/>
            <person name="Otillar R.P."/>
            <person name="Terry A.Y."/>
            <person name="Boore J.L."/>
            <person name="Grigoriev I.V."/>
            <person name="Lindberg D.R."/>
            <person name="Seaver E.C."/>
            <person name="Weisblat D.A."/>
            <person name="Putnam N.H."/>
            <person name="Rokhsar D.S."/>
        </authorList>
    </citation>
    <scope>NUCLEOTIDE SEQUENCE</scope>
    <source>
        <strain evidence="1 3">I ESC-2004</strain>
    </source>
</reference>
<proteinExistence type="predicted"/>
<dbReference type="HOGENOM" id="CLU_104780_0_0_1"/>
<evidence type="ECO:0000313" key="2">
    <source>
        <dbReference type="EnsemblMetazoa" id="CapteP198027"/>
    </source>
</evidence>
<dbReference type="AlphaFoldDB" id="R7UGQ4"/>